<keyword evidence="3" id="KW-1003">Cell membrane</keyword>
<comment type="caution">
    <text evidence="9">The sequence shown here is derived from an EMBL/GenBank/DDBJ whole genome shotgun (WGS) entry which is preliminary data.</text>
</comment>
<feature type="transmembrane region" description="Helical" evidence="7">
    <location>
        <begin position="378"/>
        <end position="397"/>
    </location>
</feature>
<dbReference type="STRING" id="706570.PT85_09410"/>
<dbReference type="EMBL" id="JTAK01000004">
    <property type="protein sequence ID" value="KHO64421.1"/>
    <property type="molecule type" value="Genomic_DNA"/>
</dbReference>
<feature type="transmembrane region" description="Helical" evidence="7">
    <location>
        <begin position="176"/>
        <end position="197"/>
    </location>
</feature>
<dbReference type="AlphaFoldDB" id="A0A0B3BTN5"/>
<evidence type="ECO:0000256" key="5">
    <source>
        <dbReference type="ARBA" id="ARBA00022989"/>
    </source>
</evidence>
<feature type="transmembrane region" description="Helical" evidence="7">
    <location>
        <begin position="59"/>
        <end position="80"/>
    </location>
</feature>
<dbReference type="Gene3D" id="1.20.144.10">
    <property type="entry name" value="Phosphatidic acid phosphatase type 2/haloperoxidase"/>
    <property type="match status" value="1"/>
</dbReference>
<dbReference type="SUPFAM" id="SSF48317">
    <property type="entry name" value="Acid phosphatase/Vanadium-dependent haloperoxidase"/>
    <property type="match status" value="1"/>
</dbReference>
<dbReference type="InterPro" id="IPR036938">
    <property type="entry name" value="PAP2/HPO_sf"/>
</dbReference>
<proteinExistence type="inferred from homology"/>
<keyword evidence="6 7" id="KW-0472">Membrane</keyword>
<dbReference type="CDD" id="cd03392">
    <property type="entry name" value="PAP2_like_2"/>
    <property type="match status" value="1"/>
</dbReference>
<evidence type="ECO:0000259" key="8">
    <source>
        <dbReference type="SMART" id="SM00014"/>
    </source>
</evidence>
<dbReference type="InterPro" id="IPR000326">
    <property type="entry name" value="PAP2/HPO"/>
</dbReference>
<name>A0A0B3BTN5_9PSED</name>
<sequence length="442" mass="47570">MDAWIDSLNLWLSLNPHWLGAAIFLAACLECLAVVGLLIPGTVLLFAVAVLAGGGALELWQVLLLGYAGGLLGDLLSYALGRRFHQNIRRLPGLRQHPEWLVTAELYFQRYGATSLLLGRYIGPLRPMLPMIAGMLDMPFLRFWLISMLAAAGWAVAYLLPGWATGAALRLRLPEGFWLSGGVIAAALGLLLALAVQLSLRRQRLATPLTAWACALCLTALLVGWPWLAAFDQGLLALVQSVRSVGLDHAMVLVTRLGDFSTQLYCGVLLCVLLALLRLWRALALAIGTLLGTALGNGLLKALFARVRPDVLLEPLSSYSFPSGHSSAAFAFFLCLGVLAGRGQPPRLRLTWLLLACIPATLIALSRVYLGVHWPSDVIAGALLAATLCGASLAALQWRAPMPALPARAWWLILPACLALLGGIATWELPAAFDLYRYQPAP</sequence>
<dbReference type="PANTHER" id="PTHR30353">
    <property type="entry name" value="INNER MEMBRANE PROTEIN DEDA-RELATED"/>
    <property type="match status" value="1"/>
</dbReference>
<keyword evidence="4 7" id="KW-0812">Transmembrane</keyword>
<feature type="transmembrane region" description="Helical" evidence="7">
    <location>
        <begin position="409"/>
        <end position="427"/>
    </location>
</feature>
<comment type="subcellular location">
    <subcellularLocation>
        <location evidence="1">Cell membrane</location>
        <topology evidence="1">Multi-pass membrane protein</topology>
    </subcellularLocation>
</comment>
<dbReference type="Pfam" id="PF09335">
    <property type="entry name" value="VTT_dom"/>
    <property type="match status" value="1"/>
</dbReference>
<feature type="transmembrane region" description="Helical" evidence="7">
    <location>
        <begin position="143"/>
        <end position="164"/>
    </location>
</feature>
<feature type="transmembrane region" description="Helical" evidence="7">
    <location>
        <begin position="284"/>
        <end position="304"/>
    </location>
</feature>
<reference evidence="9 10" key="1">
    <citation type="submission" date="2014-11" db="EMBL/GenBank/DDBJ databases">
        <title>Genome sequence of Pseudomonas tuomuerensis JCM 14085.</title>
        <authorList>
            <person name="Shin S.-K."/>
            <person name="Yi H."/>
        </authorList>
    </citation>
    <scope>NUCLEOTIDE SEQUENCE [LARGE SCALE GENOMIC DNA]</scope>
    <source>
        <strain evidence="9 10">JCM 14085</strain>
    </source>
</reference>
<evidence type="ECO:0000256" key="4">
    <source>
        <dbReference type="ARBA" id="ARBA00022692"/>
    </source>
</evidence>
<evidence type="ECO:0000256" key="3">
    <source>
        <dbReference type="ARBA" id="ARBA00022475"/>
    </source>
</evidence>
<evidence type="ECO:0000313" key="9">
    <source>
        <dbReference type="EMBL" id="KHO64421.1"/>
    </source>
</evidence>
<feature type="transmembrane region" description="Helical" evidence="7">
    <location>
        <begin position="260"/>
        <end position="277"/>
    </location>
</feature>
<dbReference type="PANTHER" id="PTHR30353:SF15">
    <property type="entry name" value="INNER MEMBRANE PROTEIN YABI"/>
    <property type="match status" value="1"/>
</dbReference>
<dbReference type="OrthoDB" id="9780918at2"/>
<gene>
    <name evidence="9" type="ORF">PT85_09410</name>
</gene>
<accession>A0A0B3BTN5</accession>
<feature type="transmembrane region" description="Helical" evidence="7">
    <location>
        <begin position="20"/>
        <end position="52"/>
    </location>
</feature>
<keyword evidence="10" id="KW-1185">Reference proteome</keyword>
<evidence type="ECO:0000256" key="2">
    <source>
        <dbReference type="ARBA" id="ARBA00010792"/>
    </source>
</evidence>
<feature type="domain" description="Phosphatidic acid phosphatase type 2/haloperoxidase" evidence="8">
    <location>
        <begin position="282"/>
        <end position="393"/>
    </location>
</feature>
<dbReference type="InterPro" id="IPR032818">
    <property type="entry name" value="DedA-like"/>
</dbReference>
<dbReference type="GO" id="GO:0005886">
    <property type="term" value="C:plasma membrane"/>
    <property type="evidence" value="ECO:0007669"/>
    <property type="project" value="UniProtKB-SubCell"/>
</dbReference>
<dbReference type="SMART" id="SM00014">
    <property type="entry name" value="acidPPc"/>
    <property type="match status" value="1"/>
</dbReference>
<protein>
    <submittedName>
        <fullName evidence="9">Phosphoesterase</fullName>
    </submittedName>
</protein>
<feature type="transmembrane region" description="Helical" evidence="7">
    <location>
        <begin position="324"/>
        <end position="340"/>
    </location>
</feature>
<evidence type="ECO:0000313" key="10">
    <source>
        <dbReference type="Proteomes" id="UP000030980"/>
    </source>
</evidence>
<evidence type="ECO:0000256" key="6">
    <source>
        <dbReference type="ARBA" id="ARBA00023136"/>
    </source>
</evidence>
<comment type="similarity">
    <text evidence="2">Belongs to the DedA family.</text>
</comment>
<evidence type="ECO:0000256" key="7">
    <source>
        <dbReference type="SAM" id="Phobius"/>
    </source>
</evidence>
<dbReference type="RefSeq" id="WP_039606517.1">
    <property type="nucleotide sequence ID" value="NZ_FMUP01000002.1"/>
</dbReference>
<dbReference type="Proteomes" id="UP000030980">
    <property type="component" value="Unassembled WGS sequence"/>
</dbReference>
<keyword evidence="5 7" id="KW-1133">Transmembrane helix</keyword>
<dbReference type="InterPro" id="IPR032816">
    <property type="entry name" value="VTT_dom"/>
</dbReference>
<feature type="transmembrane region" description="Helical" evidence="7">
    <location>
        <begin position="209"/>
        <end position="228"/>
    </location>
</feature>
<feature type="transmembrane region" description="Helical" evidence="7">
    <location>
        <begin position="352"/>
        <end position="372"/>
    </location>
</feature>
<evidence type="ECO:0000256" key="1">
    <source>
        <dbReference type="ARBA" id="ARBA00004651"/>
    </source>
</evidence>
<dbReference type="Pfam" id="PF01569">
    <property type="entry name" value="PAP2"/>
    <property type="match status" value="1"/>
</dbReference>
<organism evidence="9 10">
    <name type="scientific">Pseudomonas flexibilis</name>
    <dbReference type="NCBI Taxonomy" id="706570"/>
    <lineage>
        <taxon>Bacteria</taxon>
        <taxon>Pseudomonadati</taxon>
        <taxon>Pseudomonadota</taxon>
        <taxon>Gammaproteobacteria</taxon>
        <taxon>Pseudomonadales</taxon>
        <taxon>Pseudomonadaceae</taxon>
        <taxon>Pseudomonas</taxon>
    </lineage>
</organism>